<comment type="subcellular location">
    <subcellularLocation>
        <location evidence="2">Cell membrane</location>
        <topology evidence="2">Multi-pass membrane protein</topology>
    </subcellularLocation>
</comment>
<evidence type="ECO:0000259" key="14">
    <source>
        <dbReference type="PROSITE" id="PS50109"/>
    </source>
</evidence>
<feature type="transmembrane region" description="Helical" evidence="13">
    <location>
        <begin position="282"/>
        <end position="302"/>
    </location>
</feature>
<dbReference type="InterPro" id="IPR005467">
    <property type="entry name" value="His_kinase_dom"/>
</dbReference>
<dbReference type="EMBL" id="JAZHFV010000011">
    <property type="protein sequence ID" value="MEX4010270.1"/>
    <property type="molecule type" value="Genomic_DNA"/>
</dbReference>
<evidence type="ECO:0000256" key="10">
    <source>
        <dbReference type="ARBA" id="ARBA00022840"/>
    </source>
</evidence>
<dbReference type="CDD" id="cd12915">
    <property type="entry name" value="PDC2_DGC_like"/>
    <property type="match status" value="1"/>
</dbReference>
<protein>
    <recommendedName>
        <fullName evidence="3">histidine kinase</fullName>
        <ecNumber evidence="3">2.7.13.3</ecNumber>
    </recommendedName>
</protein>
<dbReference type="Pfam" id="PF02518">
    <property type="entry name" value="HATPase_c"/>
    <property type="match status" value="1"/>
</dbReference>
<evidence type="ECO:0000256" key="5">
    <source>
        <dbReference type="ARBA" id="ARBA00022553"/>
    </source>
</evidence>
<comment type="catalytic activity">
    <reaction evidence="1">
        <text>ATP + protein L-histidine = ADP + protein N-phospho-L-histidine.</text>
        <dbReference type="EC" id="2.7.13.3"/>
    </reaction>
</comment>
<proteinExistence type="predicted"/>
<organism evidence="15 16">
    <name type="scientific">Neoaquamicrobium sediminum</name>
    <dbReference type="NCBI Taxonomy" id="1849104"/>
    <lineage>
        <taxon>Bacteria</taxon>
        <taxon>Pseudomonadati</taxon>
        <taxon>Pseudomonadota</taxon>
        <taxon>Alphaproteobacteria</taxon>
        <taxon>Hyphomicrobiales</taxon>
        <taxon>Phyllobacteriaceae</taxon>
        <taxon>Neoaquamicrobium</taxon>
    </lineage>
</organism>
<dbReference type="EC" id="2.7.13.3" evidence="3"/>
<name>A0ABV3X012_9HYPH</name>
<evidence type="ECO:0000313" key="16">
    <source>
        <dbReference type="Proteomes" id="UP001559025"/>
    </source>
</evidence>
<keyword evidence="8" id="KW-0547">Nucleotide-binding</keyword>
<dbReference type="PANTHER" id="PTHR41523:SF8">
    <property type="entry name" value="ETHYLENE RESPONSE SENSOR PROTEIN"/>
    <property type="match status" value="1"/>
</dbReference>
<dbReference type="SUPFAM" id="SSF55874">
    <property type="entry name" value="ATPase domain of HSP90 chaperone/DNA topoisomerase II/histidine kinase"/>
    <property type="match status" value="1"/>
</dbReference>
<gene>
    <name evidence="15" type="ORF">V1479_23395</name>
</gene>
<evidence type="ECO:0000313" key="15">
    <source>
        <dbReference type="EMBL" id="MEX4010270.1"/>
    </source>
</evidence>
<dbReference type="CDD" id="cd12914">
    <property type="entry name" value="PDC1_DGC_like"/>
    <property type="match status" value="1"/>
</dbReference>
<sequence>MWGMRVRTPLAAFVLAAGLFVSVLASSALFVSQGYRDSIRRGEEKAGIAAQIVAVHFQWLIEASRQSLRRIDDTLGYRPELLATAMLGDLDDAIEGLPQNVEVRLFDRNGREILSTAPRGEINIADRPYFQELRDGAAQVISQLLIDRITGERSFIVGRRLWRSGKFAGVAVIVVPTSLMSQVWLNLDLGPDSAISVVRKDGLIVARHPGLAEGSAIGSQVVPEGLGRQESGTYRRVSRLDGVERLIGFHRVSNSELIAFAAVASEAALADFNRRIVRISVIAVPVFLALLAMTVWVSRLLVVDRRRRLEAEESLAQNKMLLREIHHRVKNNLQTVASLVRLQPLPEDAKRDLSRRVAAMAMVHEQIYRSDRLDTVDLSMYLRELVGEVVQAFGANSKVELGLEPAKIDADRAMVVGLIVTEVVSNSLKHAFPGEHRGQINFSLTIGDDGQIRLTIEDDGVGFDPQAVKAGLGLKLIDRFAQQLGGRYEISGNGGLRFVLSIPVAMHQQSGP</sequence>
<keyword evidence="16" id="KW-1185">Reference proteome</keyword>
<evidence type="ECO:0000256" key="12">
    <source>
        <dbReference type="ARBA" id="ARBA00023136"/>
    </source>
</evidence>
<keyword evidence="9 15" id="KW-0418">Kinase</keyword>
<dbReference type="InterPro" id="IPR036890">
    <property type="entry name" value="HATPase_C_sf"/>
</dbReference>
<dbReference type="Gene3D" id="3.30.450.20">
    <property type="entry name" value="PAS domain"/>
    <property type="match status" value="3"/>
</dbReference>
<evidence type="ECO:0000256" key="7">
    <source>
        <dbReference type="ARBA" id="ARBA00022692"/>
    </source>
</evidence>
<reference evidence="15 16" key="1">
    <citation type="submission" date="2024-01" db="EMBL/GenBank/DDBJ databases">
        <title>New evidence supports the origin of RcGTA from prophage.</title>
        <authorList>
            <person name="Xu Y."/>
            <person name="Liu B."/>
            <person name="Chen F."/>
        </authorList>
    </citation>
    <scope>NUCLEOTIDE SEQUENCE [LARGE SCALE GENOMIC DNA]</scope>
    <source>
        <strain evidence="15 16">CBW1107-2</strain>
    </source>
</reference>
<dbReference type="RefSeq" id="WP_368804985.1">
    <property type="nucleotide sequence ID" value="NZ_JAZHFV010000011.1"/>
</dbReference>
<evidence type="ECO:0000256" key="2">
    <source>
        <dbReference type="ARBA" id="ARBA00004651"/>
    </source>
</evidence>
<comment type="caution">
    <text evidence="15">The sequence shown here is derived from an EMBL/GenBank/DDBJ whole genome shotgun (WGS) entry which is preliminary data.</text>
</comment>
<evidence type="ECO:0000256" key="13">
    <source>
        <dbReference type="SAM" id="Phobius"/>
    </source>
</evidence>
<evidence type="ECO:0000256" key="1">
    <source>
        <dbReference type="ARBA" id="ARBA00000085"/>
    </source>
</evidence>
<keyword evidence="4" id="KW-1003">Cell membrane</keyword>
<evidence type="ECO:0000256" key="8">
    <source>
        <dbReference type="ARBA" id="ARBA00022741"/>
    </source>
</evidence>
<evidence type="ECO:0000256" key="6">
    <source>
        <dbReference type="ARBA" id="ARBA00022679"/>
    </source>
</evidence>
<dbReference type="InterPro" id="IPR003594">
    <property type="entry name" value="HATPase_dom"/>
</dbReference>
<keyword evidence="6" id="KW-0808">Transferase</keyword>
<keyword evidence="12 13" id="KW-0472">Membrane</keyword>
<keyword evidence="10" id="KW-0067">ATP-binding</keyword>
<dbReference type="PROSITE" id="PS50109">
    <property type="entry name" value="HIS_KIN"/>
    <property type="match status" value="1"/>
</dbReference>
<feature type="domain" description="Histidine kinase" evidence="14">
    <location>
        <begin position="324"/>
        <end position="506"/>
    </location>
</feature>
<evidence type="ECO:0000256" key="4">
    <source>
        <dbReference type="ARBA" id="ARBA00022475"/>
    </source>
</evidence>
<keyword evidence="5" id="KW-0597">Phosphoprotein</keyword>
<keyword evidence="7 13" id="KW-0812">Transmembrane</keyword>
<accession>A0ABV3X012</accession>
<dbReference type="InterPro" id="IPR011102">
    <property type="entry name" value="Sig_transdc_His_kinase_HWE"/>
</dbReference>
<dbReference type="SMART" id="SM00387">
    <property type="entry name" value="HATPase_c"/>
    <property type="match status" value="1"/>
</dbReference>
<evidence type="ECO:0000256" key="9">
    <source>
        <dbReference type="ARBA" id="ARBA00022777"/>
    </source>
</evidence>
<keyword evidence="11 13" id="KW-1133">Transmembrane helix</keyword>
<dbReference type="PANTHER" id="PTHR41523">
    <property type="entry name" value="TWO-COMPONENT SYSTEM SENSOR PROTEIN"/>
    <property type="match status" value="1"/>
</dbReference>
<dbReference type="GO" id="GO:0016301">
    <property type="term" value="F:kinase activity"/>
    <property type="evidence" value="ECO:0007669"/>
    <property type="project" value="UniProtKB-KW"/>
</dbReference>
<evidence type="ECO:0000256" key="11">
    <source>
        <dbReference type="ARBA" id="ARBA00022989"/>
    </source>
</evidence>
<dbReference type="Pfam" id="PF02743">
    <property type="entry name" value="dCache_1"/>
    <property type="match status" value="1"/>
</dbReference>
<dbReference type="InterPro" id="IPR011495">
    <property type="entry name" value="Sig_transdc_His_kin_sub2_dim/P"/>
</dbReference>
<dbReference type="InterPro" id="IPR033479">
    <property type="entry name" value="dCache_1"/>
</dbReference>
<evidence type="ECO:0000256" key="3">
    <source>
        <dbReference type="ARBA" id="ARBA00012438"/>
    </source>
</evidence>
<dbReference type="Proteomes" id="UP001559025">
    <property type="component" value="Unassembled WGS sequence"/>
</dbReference>
<dbReference type="Gene3D" id="3.30.565.10">
    <property type="entry name" value="Histidine kinase-like ATPase, C-terminal domain"/>
    <property type="match status" value="1"/>
</dbReference>
<dbReference type="SMART" id="SM00911">
    <property type="entry name" value="HWE_HK"/>
    <property type="match status" value="1"/>
</dbReference>
<dbReference type="Pfam" id="PF07568">
    <property type="entry name" value="HisKA_2"/>
    <property type="match status" value="1"/>
</dbReference>